<evidence type="ECO:0000259" key="3">
    <source>
        <dbReference type="Pfam" id="PF02709"/>
    </source>
</evidence>
<dbReference type="CDD" id="cd06420">
    <property type="entry name" value="GT2_Chondriotin_Pol_N"/>
    <property type="match status" value="1"/>
</dbReference>
<evidence type="ECO:0000259" key="2">
    <source>
        <dbReference type="Pfam" id="PF00535"/>
    </source>
</evidence>
<dbReference type="InterPro" id="IPR027791">
    <property type="entry name" value="Galactosyl_T_C"/>
</dbReference>
<dbReference type="Pfam" id="PF00535">
    <property type="entry name" value="Glycos_transf_2"/>
    <property type="match status" value="1"/>
</dbReference>
<evidence type="ECO:0000313" key="5">
    <source>
        <dbReference type="Proteomes" id="UP001600109"/>
    </source>
</evidence>
<protein>
    <submittedName>
        <fullName evidence="4">Glycosyltransferase family 2 protein</fullName>
    </submittedName>
</protein>
<dbReference type="PANTHER" id="PTHR43685">
    <property type="entry name" value="GLYCOSYLTRANSFERASE"/>
    <property type="match status" value="1"/>
</dbReference>
<comment type="caution">
    <text evidence="4">The sequence shown here is derived from an EMBL/GenBank/DDBJ whole genome shotgun (WGS) entry which is preliminary data.</text>
</comment>
<dbReference type="Proteomes" id="UP001600109">
    <property type="component" value="Unassembled WGS sequence"/>
</dbReference>
<keyword evidence="5" id="KW-1185">Reference proteome</keyword>
<dbReference type="PANTHER" id="PTHR43685:SF3">
    <property type="entry name" value="SLR2126 PROTEIN"/>
    <property type="match status" value="1"/>
</dbReference>
<organism evidence="4 5">
    <name type="scientific">Flavobacterium xylosi</name>
    <dbReference type="NCBI Taxonomy" id="3230415"/>
    <lineage>
        <taxon>Bacteria</taxon>
        <taxon>Pseudomonadati</taxon>
        <taxon>Bacteroidota</taxon>
        <taxon>Flavobacteriia</taxon>
        <taxon>Flavobacteriales</taxon>
        <taxon>Flavobacteriaceae</taxon>
        <taxon>Flavobacterium</taxon>
    </lineage>
</organism>
<evidence type="ECO:0000313" key="4">
    <source>
        <dbReference type="EMBL" id="MFE3867953.1"/>
    </source>
</evidence>
<keyword evidence="1" id="KW-0808">Transferase</keyword>
<dbReference type="SUPFAM" id="SSF53448">
    <property type="entry name" value="Nucleotide-diphospho-sugar transferases"/>
    <property type="match status" value="1"/>
</dbReference>
<sequence>MKVSLLIATYNWPEALLLALESVQNQSVLPNEIIIADDGSKNETRQLINNFKTTTAIELHHIWQEDIGFRLAKIRNKAIAKAQFEYIIQIDGDIILHKDYIKDHINYAEKSTFITGPRVLLSKEATQLALTNKITTFNPYTKNIKNRFNAVHFPLINQFIRPKKAPIEKLIFKVRGCNMSFWRQDLLDVNGYEEDFKTWGREDSELAARLIKKGVGLRKLRLAGIQYHLDHNEQDKNNIELNNAILEKNKTTTSFWCKNGITK</sequence>
<accession>A0ABW6HVB7</accession>
<dbReference type="Pfam" id="PF02709">
    <property type="entry name" value="Glyco_transf_7C"/>
    <property type="match status" value="1"/>
</dbReference>
<dbReference type="EMBL" id="JBHZPZ010000007">
    <property type="protein sequence ID" value="MFE3867953.1"/>
    <property type="molecule type" value="Genomic_DNA"/>
</dbReference>
<dbReference type="RefSeq" id="WP_379854609.1">
    <property type="nucleotide sequence ID" value="NZ_JBHZPZ010000007.1"/>
</dbReference>
<proteinExistence type="predicted"/>
<feature type="domain" description="Glycosyltransferase 2-like" evidence="2">
    <location>
        <begin position="4"/>
        <end position="143"/>
    </location>
</feature>
<name>A0ABW6HVB7_9FLAO</name>
<dbReference type="InterPro" id="IPR029044">
    <property type="entry name" value="Nucleotide-diphossugar_trans"/>
</dbReference>
<evidence type="ECO:0000256" key="1">
    <source>
        <dbReference type="ARBA" id="ARBA00022679"/>
    </source>
</evidence>
<reference evidence="4 5" key="1">
    <citation type="submission" date="2024-06" db="EMBL/GenBank/DDBJ databases">
        <title>Flavobacterium spp. isolated from glacier.</title>
        <authorList>
            <person name="Han D."/>
        </authorList>
    </citation>
    <scope>NUCLEOTIDE SEQUENCE [LARGE SCALE GENOMIC DNA]</scope>
    <source>
        <strain evidence="4 5">LS2P90</strain>
    </source>
</reference>
<dbReference type="InterPro" id="IPR050834">
    <property type="entry name" value="Glycosyltransf_2"/>
</dbReference>
<feature type="domain" description="Galactosyltransferase C-terminal" evidence="3">
    <location>
        <begin position="173"/>
        <end position="231"/>
    </location>
</feature>
<dbReference type="InterPro" id="IPR001173">
    <property type="entry name" value="Glyco_trans_2-like"/>
</dbReference>
<gene>
    <name evidence="4" type="ORF">ACFX5E_07685</name>
</gene>
<dbReference type="Gene3D" id="3.90.550.10">
    <property type="entry name" value="Spore Coat Polysaccharide Biosynthesis Protein SpsA, Chain A"/>
    <property type="match status" value="1"/>
</dbReference>